<dbReference type="SUPFAM" id="SSF52266">
    <property type="entry name" value="SGNH hydrolase"/>
    <property type="match status" value="1"/>
</dbReference>
<feature type="transmembrane region" description="Helical" evidence="8">
    <location>
        <begin position="297"/>
        <end position="319"/>
    </location>
</feature>
<keyword evidence="2" id="KW-1003">Cell membrane</keyword>
<dbReference type="InterPro" id="IPR036514">
    <property type="entry name" value="SGNH_hydro_sf"/>
</dbReference>
<feature type="transmembrane region" description="Helical" evidence="8">
    <location>
        <begin position="234"/>
        <end position="256"/>
    </location>
</feature>
<comment type="caution">
    <text evidence="10">The sequence shown here is derived from an EMBL/GenBank/DDBJ whole genome shotgun (WGS) entry which is preliminary data.</text>
</comment>
<evidence type="ECO:0000259" key="9">
    <source>
        <dbReference type="Pfam" id="PF01757"/>
    </source>
</evidence>
<protein>
    <recommendedName>
        <fullName evidence="9">Acyltransferase 3 domain-containing protein</fullName>
    </recommendedName>
</protein>
<keyword evidence="5 8" id="KW-1133">Transmembrane helix</keyword>
<dbReference type="Proteomes" id="UP000009320">
    <property type="component" value="Unassembled WGS sequence"/>
</dbReference>
<evidence type="ECO:0000256" key="3">
    <source>
        <dbReference type="ARBA" id="ARBA00022679"/>
    </source>
</evidence>
<feature type="transmembrane region" description="Helical" evidence="8">
    <location>
        <begin position="7"/>
        <end position="27"/>
    </location>
</feature>
<feature type="domain" description="Acyltransferase 3" evidence="9">
    <location>
        <begin position="13"/>
        <end position="326"/>
    </location>
</feature>
<dbReference type="InterPro" id="IPR050879">
    <property type="entry name" value="Acyltransferase_3"/>
</dbReference>
<comment type="subcellular location">
    <subcellularLocation>
        <location evidence="1">Cell membrane</location>
        <topology evidence="1">Multi-pass membrane protein</topology>
    </subcellularLocation>
</comment>
<dbReference type="CDD" id="cd01840">
    <property type="entry name" value="SGNH_hydrolase_yrhL_like"/>
    <property type="match status" value="1"/>
</dbReference>
<proteinExistence type="predicted"/>
<name>I7JUN1_9LACO</name>
<feature type="transmembrane region" description="Helical" evidence="8">
    <location>
        <begin position="147"/>
        <end position="164"/>
    </location>
</feature>
<organism evidence="10 11">
    <name type="scientific">Lactobacillus hominis DSM 23910 = CRBIP 24.179</name>
    <dbReference type="NCBI Taxonomy" id="1423758"/>
    <lineage>
        <taxon>Bacteria</taxon>
        <taxon>Bacillati</taxon>
        <taxon>Bacillota</taxon>
        <taxon>Bacilli</taxon>
        <taxon>Lactobacillales</taxon>
        <taxon>Lactobacillaceae</taxon>
        <taxon>Lactobacillus</taxon>
    </lineage>
</organism>
<evidence type="ECO:0000256" key="7">
    <source>
        <dbReference type="ARBA" id="ARBA00023315"/>
    </source>
</evidence>
<sequence>MKTKNRFITGYAGLRALAVIGVILYHLDPNRFMGGYLGVPIFLVLSGYLVTDHMFHSYEQKGSYNNKGFYLRRIKKLYPQMITLLWVCSAYILLFQQNLLNKLNQIVITNLLNVYNFWQIFNGQSYFERFAANESPFVHLWTMSIEGQFYILWPLVIFLLVKFVKHKNVRFWILTFFTLLSAIEMAALFKPGVDTSRIYYGTDTRFFSLGLGAMLAAVWPTWKLRQEVRPQDSRLLDIVGGISLIAILWMAMSPLFNPVQGFVYRGGMFLFSVVTTIFVAIIAHPGSHWNKWLTNPIFKWIGSRSYGIYLWQFPIMIFFEDKVKDMADHVVLYRLIEVALILIISELSFRYIEKPMGKITWVKTKEFFGKVANLQNTYLIQKAVAVLTAIVFVLGSAAIIKAPSVKAENVNDSPLARQIKKNRSQQLKDNKRLIKQAKKSNKGKKESKAEILRQAKVLAKTHPVNQEFEKYGISQVDLQLAQKIKVTAIGDSVMAGSSQNLKQLMPNMIVDAAVSRQLAPTIALFEQYKSQGALNSNVLVGLGTNGPFTMKDIDHLMSIVGNKRRIFWINIHVPSKDWQRPMNALLQKASQKYKNLIVIDWYDMAHQHNNWLYTDLTHPNPTGSKYYSAQIAKIIVEKGLY</sequence>
<dbReference type="GO" id="GO:0005886">
    <property type="term" value="C:plasma membrane"/>
    <property type="evidence" value="ECO:0007669"/>
    <property type="project" value="UniProtKB-SubCell"/>
</dbReference>
<evidence type="ECO:0000256" key="6">
    <source>
        <dbReference type="ARBA" id="ARBA00023136"/>
    </source>
</evidence>
<dbReference type="InterPro" id="IPR002656">
    <property type="entry name" value="Acyl_transf_3_dom"/>
</dbReference>
<dbReference type="PANTHER" id="PTHR23028:SF53">
    <property type="entry name" value="ACYL_TRANSF_3 DOMAIN-CONTAINING PROTEIN"/>
    <property type="match status" value="1"/>
</dbReference>
<dbReference type="EMBL" id="CAKE01000004">
    <property type="protein sequence ID" value="CCI81531.1"/>
    <property type="molecule type" value="Genomic_DNA"/>
</dbReference>
<feature type="transmembrane region" description="Helical" evidence="8">
    <location>
        <begin position="171"/>
        <end position="189"/>
    </location>
</feature>
<feature type="transmembrane region" description="Helical" evidence="8">
    <location>
        <begin position="262"/>
        <end position="285"/>
    </location>
</feature>
<keyword evidence="7" id="KW-0012">Acyltransferase</keyword>
<keyword evidence="4 8" id="KW-0812">Transmembrane</keyword>
<feature type="transmembrane region" description="Helical" evidence="8">
    <location>
        <begin position="77"/>
        <end position="95"/>
    </location>
</feature>
<gene>
    <name evidence="10" type="ORF">BN55_08970</name>
</gene>
<dbReference type="OrthoDB" id="9796461at2"/>
<evidence type="ECO:0000313" key="10">
    <source>
        <dbReference type="EMBL" id="CCI81531.1"/>
    </source>
</evidence>
<feature type="transmembrane region" description="Helical" evidence="8">
    <location>
        <begin position="204"/>
        <end position="222"/>
    </location>
</feature>
<dbReference type="RefSeq" id="WP_008470326.1">
    <property type="nucleotide sequence ID" value="NZ_AYZP01000001.1"/>
</dbReference>
<evidence type="ECO:0000313" key="11">
    <source>
        <dbReference type="Proteomes" id="UP000009320"/>
    </source>
</evidence>
<evidence type="ECO:0000256" key="5">
    <source>
        <dbReference type="ARBA" id="ARBA00022989"/>
    </source>
</evidence>
<dbReference type="PANTHER" id="PTHR23028">
    <property type="entry name" value="ACETYLTRANSFERASE"/>
    <property type="match status" value="1"/>
</dbReference>
<feature type="transmembrane region" description="Helical" evidence="8">
    <location>
        <begin position="331"/>
        <end position="349"/>
    </location>
</feature>
<dbReference type="Pfam" id="PF01757">
    <property type="entry name" value="Acyl_transf_3"/>
    <property type="match status" value="1"/>
</dbReference>
<keyword evidence="11" id="KW-1185">Reference proteome</keyword>
<evidence type="ECO:0000256" key="8">
    <source>
        <dbReference type="SAM" id="Phobius"/>
    </source>
</evidence>
<dbReference type="GO" id="GO:0009103">
    <property type="term" value="P:lipopolysaccharide biosynthetic process"/>
    <property type="evidence" value="ECO:0007669"/>
    <property type="project" value="TreeGrafter"/>
</dbReference>
<accession>I7JUN1</accession>
<dbReference type="Gene3D" id="3.40.50.1110">
    <property type="entry name" value="SGNH hydrolase"/>
    <property type="match status" value="1"/>
</dbReference>
<keyword evidence="6 8" id="KW-0472">Membrane</keyword>
<evidence type="ECO:0000256" key="4">
    <source>
        <dbReference type="ARBA" id="ARBA00022692"/>
    </source>
</evidence>
<dbReference type="AlphaFoldDB" id="I7JUN1"/>
<dbReference type="eggNOG" id="COG1835">
    <property type="taxonomic scope" value="Bacteria"/>
</dbReference>
<feature type="transmembrane region" description="Helical" evidence="8">
    <location>
        <begin position="33"/>
        <end position="51"/>
    </location>
</feature>
<dbReference type="PATRIC" id="fig|1423758.3.peg.110"/>
<feature type="transmembrane region" description="Helical" evidence="8">
    <location>
        <begin position="383"/>
        <end position="400"/>
    </location>
</feature>
<reference evidence="10 11" key="1">
    <citation type="submission" date="2012-06" db="EMBL/GenBank/DDBJ databases">
        <title>Draft Genome Sequence of Lactobacillus hominis Strain CRBIP 24.179T, isolated from human intestine.</title>
        <authorList>
            <person name="Cousin S."/>
            <person name="Ma L."/>
            <person name="Bizet C."/>
            <person name="Loux V."/>
            <person name="Bouchier C."/>
            <person name="Clermont D."/>
            <person name="Creno S."/>
        </authorList>
    </citation>
    <scope>NUCLEOTIDE SEQUENCE [LARGE SCALE GENOMIC DNA]</scope>
    <source>
        <strain evidence="11">CRBIP 24.179T</strain>
    </source>
</reference>
<dbReference type="GO" id="GO:0016747">
    <property type="term" value="F:acyltransferase activity, transferring groups other than amino-acyl groups"/>
    <property type="evidence" value="ECO:0007669"/>
    <property type="project" value="InterPro"/>
</dbReference>
<dbReference type="STRING" id="1423758.FC41_GL000107"/>
<evidence type="ECO:0000256" key="2">
    <source>
        <dbReference type="ARBA" id="ARBA00022475"/>
    </source>
</evidence>
<keyword evidence="3" id="KW-0808">Transferase</keyword>
<dbReference type="GeneID" id="82846790"/>
<evidence type="ECO:0000256" key="1">
    <source>
        <dbReference type="ARBA" id="ARBA00004651"/>
    </source>
</evidence>